<feature type="domain" description="Protein CPL1-like" evidence="3">
    <location>
        <begin position="309"/>
        <end position="360"/>
    </location>
</feature>
<dbReference type="InterPro" id="IPR009030">
    <property type="entry name" value="Growth_fac_rcpt_cys_sf"/>
</dbReference>
<accession>A0AAD9FQV3</accession>
<evidence type="ECO:0000259" key="2">
    <source>
        <dbReference type="Pfam" id="PF07699"/>
    </source>
</evidence>
<dbReference type="SUPFAM" id="SSF57184">
    <property type="entry name" value="Growth factor receptor domain"/>
    <property type="match status" value="2"/>
</dbReference>
<name>A0AAD9FQV3_PAPLA</name>
<evidence type="ECO:0000259" key="3">
    <source>
        <dbReference type="Pfam" id="PF21671"/>
    </source>
</evidence>
<dbReference type="PANTHER" id="PTHR46967">
    <property type="entry name" value="INSULIN-LIKE GROWTH FACTOR BINDING PROTEIN,N-TERMINAL"/>
    <property type="match status" value="1"/>
</dbReference>
<evidence type="ECO:0000256" key="1">
    <source>
        <dbReference type="SAM" id="SignalP"/>
    </source>
</evidence>
<comment type="caution">
    <text evidence="4">The sequence shown here is derived from an EMBL/GenBank/DDBJ whole genome shotgun (WGS) entry which is preliminary data.</text>
</comment>
<keyword evidence="5" id="KW-1185">Reference proteome</keyword>
<dbReference type="Proteomes" id="UP001182556">
    <property type="component" value="Unassembled WGS sequence"/>
</dbReference>
<evidence type="ECO:0000313" key="5">
    <source>
        <dbReference type="Proteomes" id="UP001182556"/>
    </source>
</evidence>
<dbReference type="Pfam" id="PF21671">
    <property type="entry name" value="CPL1-like"/>
    <property type="match status" value="1"/>
</dbReference>
<dbReference type="Pfam" id="PF07699">
    <property type="entry name" value="Ephrin_rec_like"/>
    <property type="match status" value="1"/>
</dbReference>
<dbReference type="AlphaFoldDB" id="A0AAD9FQV3"/>
<evidence type="ECO:0008006" key="6">
    <source>
        <dbReference type="Google" id="ProtNLM"/>
    </source>
</evidence>
<feature type="chain" id="PRO_5041915953" description="Tyrosine-protein kinase ephrin type A/B receptor-like domain-containing protein" evidence="1">
    <location>
        <begin position="24"/>
        <end position="384"/>
    </location>
</feature>
<evidence type="ECO:0000313" key="4">
    <source>
        <dbReference type="EMBL" id="KAK1924528.1"/>
    </source>
</evidence>
<sequence length="384" mass="39108">MRNSFFALLVFSTLGLVATPVSATTTVCQVGYGWNGNNCQQCQAGQSSDGQGGGCKNCPANYYSQPGGPCTACPDGYGSQSGSQCQKCPDGFVSKGGSGCQACPDGSISKSGDATCSSCSPGTYANQAHTFCQECSAGTYQPASGTTQCLDCPKGSYQGLQGKTECIICPCGTYKSSTRGTVCDSCGNGPNGVLLSSSQGAVSQSQCFVPTSAQYLDGNKCTATCPAGQIPNKNGGGTPTSCTPCGSNAVAQPGSATCTNCDVGYGPDATKATCTPTSTGHARKRHLREPFCPQGHQACTIVRGRQKVFECVKTSSDLTSCGGCPGTEGAEDCTAFDPLATASCVKGKCQYSCPRGFSLTGTGCQPMTNGAKLRSKTFHRFSGL</sequence>
<dbReference type="InterPro" id="IPR048661">
    <property type="entry name" value="CPL1-like"/>
</dbReference>
<dbReference type="PANTHER" id="PTHR46967:SF1">
    <property type="entry name" value="KERATIN-ASSOCIATED PROTEIN 16-1-LIKE"/>
    <property type="match status" value="1"/>
</dbReference>
<dbReference type="Gene3D" id="2.10.50.10">
    <property type="entry name" value="Tumor Necrosis Factor Receptor, subunit A, domain 2"/>
    <property type="match status" value="1"/>
</dbReference>
<keyword evidence="1" id="KW-0732">Signal</keyword>
<proteinExistence type="predicted"/>
<dbReference type="Gene3D" id="2.10.220.10">
    <property type="entry name" value="Hormone Receptor, Insulin-like Growth Factor Receptor 1, Chain A, domain 2"/>
    <property type="match status" value="1"/>
</dbReference>
<dbReference type="EMBL" id="JAODAN010000005">
    <property type="protein sequence ID" value="KAK1924528.1"/>
    <property type="molecule type" value="Genomic_DNA"/>
</dbReference>
<dbReference type="InterPro" id="IPR011641">
    <property type="entry name" value="Tyr-kin_ephrin_A/B_rcpt-like"/>
</dbReference>
<gene>
    <name evidence="4" type="ORF">DB88DRAFT_490771</name>
</gene>
<feature type="signal peptide" evidence="1">
    <location>
        <begin position="1"/>
        <end position="23"/>
    </location>
</feature>
<dbReference type="SMART" id="SM01411">
    <property type="entry name" value="Ephrin_rec_like"/>
    <property type="match status" value="3"/>
</dbReference>
<protein>
    <recommendedName>
        <fullName evidence="6">Tyrosine-protein kinase ephrin type A/B receptor-like domain-containing protein</fullName>
    </recommendedName>
</protein>
<feature type="domain" description="Tyrosine-protein kinase ephrin type A/B receptor-like" evidence="2">
    <location>
        <begin position="122"/>
        <end position="158"/>
    </location>
</feature>
<reference evidence="4" key="1">
    <citation type="submission" date="2023-02" db="EMBL/GenBank/DDBJ databases">
        <title>Identification and recombinant expression of a fungal hydrolase from Papiliotrema laurentii that hydrolyzes apple cutin and clears colloidal polyester polyurethane.</title>
        <authorList>
            <consortium name="DOE Joint Genome Institute"/>
            <person name="Roman V.A."/>
            <person name="Bojanowski C."/>
            <person name="Crable B.R."/>
            <person name="Wagner D.N."/>
            <person name="Hung C.S."/>
            <person name="Nadeau L.J."/>
            <person name="Schratz L."/>
            <person name="Haridas S."/>
            <person name="Pangilinan J."/>
            <person name="Lipzen A."/>
            <person name="Na H."/>
            <person name="Yan M."/>
            <person name="Ng V."/>
            <person name="Grigoriev I.V."/>
            <person name="Spatafora J.W."/>
            <person name="Barlow D."/>
            <person name="Biffinger J."/>
            <person name="Kelley-Loughnane N."/>
            <person name="Varaljay V.A."/>
            <person name="Crookes-Goodson W.J."/>
        </authorList>
    </citation>
    <scope>NUCLEOTIDE SEQUENCE</scope>
    <source>
        <strain evidence="4">5307AH</strain>
    </source>
</reference>
<organism evidence="4 5">
    <name type="scientific">Papiliotrema laurentii</name>
    <name type="common">Cryptococcus laurentii</name>
    <dbReference type="NCBI Taxonomy" id="5418"/>
    <lineage>
        <taxon>Eukaryota</taxon>
        <taxon>Fungi</taxon>
        <taxon>Dikarya</taxon>
        <taxon>Basidiomycota</taxon>
        <taxon>Agaricomycotina</taxon>
        <taxon>Tremellomycetes</taxon>
        <taxon>Tremellales</taxon>
        <taxon>Rhynchogastremaceae</taxon>
        <taxon>Papiliotrema</taxon>
    </lineage>
</organism>